<dbReference type="AlphaFoldDB" id="A0A378JMC0"/>
<accession>A0A378JMC0</accession>
<reference evidence="1 2" key="1">
    <citation type="submission" date="2018-06" db="EMBL/GenBank/DDBJ databases">
        <authorList>
            <consortium name="Pathogen Informatics"/>
            <person name="Doyle S."/>
        </authorList>
    </citation>
    <scope>NUCLEOTIDE SEQUENCE [LARGE SCALE GENOMIC DNA]</scope>
    <source>
        <strain evidence="1 2">NCTC13316</strain>
    </source>
</reference>
<gene>
    <name evidence="1" type="ORF">NCTC13316_01303</name>
</gene>
<sequence>MKDKNDPFYQSQAAQLLVKKNGHHQDLISENVNEAAKGAADHILFQYYVKNNPRQGVMVRDAHVTHGSLEEVVNAMTDFEENKDAKELFIPITLYGQHAVHAHVKKTNNDKFVFEYSDPFGSTSPYGNPPKEIVAELERKFGQGNIIFKPTPTVQQKTSSSCFAINYQNMVDKYEGVKPSIKPVVDGKEDPLIKVVRLQMKRDMQWLYEQYNEIWEKVQRHGQEQYPDMVQEREAIQARGEKVRYNDAGLKIVDSGIYDPSEHGHMDLRNAELNKAKELLADIDFSKAPSRTPSDAPDIEFPQSLKTKLQSEGYGIQPLYDSRNLKIIGYSINILNNVSPEQLLNISHKIEKEIPNSLKNNVIFSMKESNGEEERLAYSASVKMS</sequence>
<dbReference type="RefSeq" id="WP_115330860.1">
    <property type="nucleotide sequence ID" value="NZ_CAAAHP010000001.1"/>
</dbReference>
<dbReference type="Proteomes" id="UP000254794">
    <property type="component" value="Unassembled WGS sequence"/>
</dbReference>
<evidence type="ECO:0000313" key="2">
    <source>
        <dbReference type="Proteomes" id="UP000254794"/>
    </source>
</evidence>
<dbReference type="EMBL" id="UGOD01000001">
    <property type="protein sequence ID" value="STX51210.1"/>
    <property type="molecule type" value="Genomic_DNA"/>
</dbReference>
<protein>
    <submittedName>
        <fullName evidence="1">Uncharacterized protein</fullName>
    </submittedName>
</protein>
<name>A0A378JMC0_9GAMM</name>
<keyword evidence="2" id="KW-1185">Reference proteome</keyword>
<proteinExistence type="predicted"/>
<evidence type="ECO:0000313" key="1">
    <source>
        <dbReference type="EMBL" id="STX51210.1"/>
    </source>
</evidence>
<organism evidence="1 2">
    <name type="scientific">Legionella busanensis</name>
    <dbReference type="NCBI Taxonomy" id="190655"/>
    <lineage>
        <taxon>Bacteria</taxon>
        <taxon>Pseudomonadati</taxon>
        <taxon>Pseudomonadota</taxon>
        <taxon>Gammaproteobacteria</taxon>
        <taxon>Legionellales</taxon>
        <taxon>Legionellaceae</taxon>
        <taxon>Legionella</taxon>
    </lineage>
</organism>